<keyword evidence="5" id="KW-1185">Reference proteome</keyword>
<organism evidence="4 5">
    <name type="scientific">Arthrobacter gallicola</name>
    <dbReference type="NCBI Taxonomy" id="2762225"/>
    <lineage>
        <taxon>Bacteria</taxon>
        <taxon>Bacillati</taxon>
        <taxon>Actinomycetota</taxon>
        <taxon>Actinomycetes</taxon>
        <taxon>Micrococcales</taxon>
        <taxon>Micrococcaceae</taxon>
        <taxon>Arthrobacter</taxon>
    </lineage>
</organism>
<dbReference type="GO" id="GO:0016787">
    <property type="term" value="F:hydrolase activity"/>
    <property type="evidence" value="ECO:0007669"/>
    <property type="project" value="UniProtKB-KW"/>
</dbReference>
<dbReference type="Pfam" id="PF01557">
    <property type="entry name" value="FAA_hydrolase"/>
    <property type="match status" value="1"/>
</dbReference>
<evidence type="ECO:0000313" key="4">
    <source>
        <dbReference type="EMBL" id="MBD7996244.1"/>
    </source>
</evidence>
<keyword evidence="2" id="KW-0479">Metal-binding</keyword>
<dbReference type="InterPro" id="IPR051121">
    <property type="entry name" value="FAH"/>
</dbReference>
<comment type="similarity">
    <text evidence="1">Belongs to the FAH family.</text>
</comment>
<dbReference type="SUPFAM" id="SSF56529">
    <property type="entry name" value="FAH"/>
    <property type="match status" value="1"/>
</dbReference>
<evidence type="ECO:0000259" key="3">
    <source>
        <dbReference type="Pfam" id="PF01557"/>
    </source>
</evidence>
<dbReference type="Proteomes" id="UP000609874">
    <property type="component" value="Unassembled WGS sequence"/>
</dbReference>
<reference evidence="4 5" key="1">
    <citation type="submission" date="2020-08" db="EMBL/GenBank/DDBJ databases">
        <title>A Genomic Blueprint of the Chicken Gut Microbiome.</title>
        <authorList>
            <person name="Gilroy R."/>
            <person name="Ravi A."/>
            <person name="Getino M."/>
            <person name="Pursley I."/>
            <person name="Horton D.L."/>
            <person name="Alikhan N.-F."/>
            <person name="Baker D."/>
            <person name="Gharbi K."/>
            <person name="Hall N."/>
            <person name="Watson M."/>
            <person name="Adriaenssens E.M."/>
            <person name="Foster-Nyarko E."/>
            <person name="Jarju S."/>
            <person name="Secka A."/>
            <person name="Antonio M."/>
            <person name="Oren A."/>
            <person name="Chaudhuri R."/>
            <person name="La Ragione R.M."/>
            <person name="Hildebrand F."/>
            <person name="Pallen M.J."/>
        </authorList>
    </citation>
    <scope>NUCLEOTIDE SEQUENCE [LARGE SCALE GENOMIC DNA]</scope>
    <source>
        <strain evidence="4 5">Sa2CUA1</strain>
    </source>
</reference>
<evidence type="ECO:0000256" key="2">
    <source>
        <dbReference type="ARBA" id="ARBA00022723"/>
    </source>
</evidence>
<dbReference type="PANTHER" id="PTHR42796:SF4">
    <property type="entry name" value="FUMARYLACETOACETATE HYDROLASE DOMAIN-CONTAINING PROTEIN 2A"/>
    <property type="match status" value="1"/>
</dbReference>
<comment type="caution">
    <text evidence="4">The sequence shown here is derived from an EMBL/GenBank/DDBJ whole genome shotgun (WGS) entry which is preliminary data.</text>
</comment>
<sequence>MKFVRLGPAGSERPAVVAADSRGIERTYGLDPLTADIDGPFLASGGVEATRRALAEGTLPELTDAGNLRIGAPIVRPGSIICIGMNYAAHAAESGAEPPRIPVVFLKPANTIAGPYDPAPIPPGALKYDWEVELGIIIGSPAVYLASPKDAAGVIAGYVVANDLSERAYQIPGEAGQWTKGKSLPASTPVGPWLVPADELDPAALGIRSRVNGQVRQDSKTSDMLFDPAFLVHHVSQYMLLEPGDLILTGTPEGVALSGRFPYLAAGDLAELEIDGLGTQRQEFFAAVPGYNPQTGEAL</sequence>
<keyword evidence="4" id="KW-0378">Hydrolase</keyword>
<dbReference type="RefSeq" id="WP_191808535.1">
    <property type="nucleotide sequence ID" value="NZ_JACSQD010000006.1"/>
</dbReference>
<name>A0ABR8UUK2_9MICC</name>
<evidence type="ECO:0000313" key="5">
    <source>
        <dbReference type="Proteomes" id="UP000609874"/>
    </source>
</evidence>
<protein>
    <submittedName>
        <fullName evidence="4">Fumarylacetoacetate hydrolase family protein</fullName>
    </submittedName>
</protein>
<feature type="domain" description="Fumarylacetoacetase-like C-terminal" evidence="3">
    <location>
        <begin position="80"/>
        <end position="283"/>
    </location>
</feature>
<dbReference type="InterPro" id="IPR011234">
    <property type="entry name" value="Fumarylacetoacetase-like_C"/>
</dbReference>
<evidence type="ECO:0000256" key="1">
    <source>
        <dbReference type="ARBA" id="ARBA00010211"/>
    </source>
</evidence>
<dbReference type="Gene3D" id="3.90.850.10">
    <property type="entry name" value="Fumarylacetoacetase-like, C-terminal domain"/>
    <property type="match status" value="1"/>
</dbReference>
<proteinExistence type="inferred from homology"/>
<accession>A0ABR8UUK2</accession>
<gene>
    <name evidence="4" type="ORF">H9639_13140</name>
</gene>
<dbReference type="PANTHER" id="PTHR42796">
    <property type="entry name" value="FUMARYLACETOACETATE HYDROLASE DOMAIN-CONTAINING PROTEIN 2A-RELATED"/>
    <property type="match status" value="1"/>
</dbReference>
<dbReference type="EMBL" id="JACSQD010000006">
    <property type="protein sequence ID" value="MBD7996244.1"/>
    <property type="molecule type" value="Genomic_DNA"/>
</dbReference>
<dbReference type="InterPro" id="IPR036663">
    <property type="entry name" value="Fumarylacetoacetase_C_sf"/>
</dbReference>